<organism evidence="1">
    <name type="scientific">marine sediment metagenome</name>
    <dbReference type="NCBI Taxonomy" id="412755"/>
    <lineage>
        <taxon>unclassified sequences</taxon>
        <taxon>metagenomes</taxon>
        <taxon>ecological metagenomes</taxon>
    </lineage>
</organism>
<accession>A0A0F9V2J4</accession>
<gene>
    <name evidence="1" type="ORF">LCGC14_0535720</name>
</gene>
<reference evidence="1" key="1">
    <citation type="journal article" date="2015" name="Nature">
        <title>Complex archaea that bridge the gap between prokaryotes and eukaryotes.</title>
        <authorList>
            <person name="Spang A."/>
            <person name="Saw J.H."/>
            <person name="Jorgensen S.L."/>
            <person name="Zaremba-Niedzwiedzka K."/>
            <person name="Martijn J."/>
            <person name="Lind A.E."/>
            <person name="van Eijk R."/>
            <person name="Schleper C."/>
            <person name="Guy L."/>
            <person name="Ettema T.J."/>
        </authorList>
    </citation>
    <scope>NUCLEOTIDE SEQUENCE</scope>
</reference>
<dbReference type="AlphaFoldDB" id="A0A0F9V2J4"/>
<evidence type="ECO:0000313" key="1">
    <source>
        <dbReference type="EMBL" id="KKN60103.1"/>
    </source>
</evidence>
<proteinExistence type="predicted"/>
<sequence>MTNDQKNRYLDILQGHINFEKWRRRKDGI</sequence>
<name>A0A0F9V2J4_9ZZZZ</name>
<dbReference type="EMBL" id="LAZR01000705">
    <property type="protein sequence ID" value="KKN60103.1"/>
    <property type="molecule type" value="Genomic_DNA"/>
</dbReference>
<comment type="caution">
    <text evidence="1">The sequence shown here is derived from an EMBL/GenBank/DDBJ whole genome shotgun (WGS) entry which is preliminary data.</text>
</comment>
<protein>
    <submittedName>
        <fullName evidence="1">Uncharacterized protein</fullName>
    </submittedName>
</protein>